<dbReference type="InterPro" id="IPR001190">
    <property type="entry name" value="SRCR"/>
</dbReference>
<evidence type="ECO:0000256" key="11">
    <source>
        <dbReference type="ARBA" id="ARBA00022968"/>
    </source>
</evidence>
<keyword evidence="8" id="KW-0677">Repeat</keyword>
<dbReference type="Gene3D" id="4.10.400.10">
    <property type="entry name" value="Low-density Lipoprotein Receptor"/>
    <property type="match status" value="8"/>
</dbReference>
<evidence type="ECO:0000256" key="12">
    <source>
        <dbReference type="ARBA" id="ARBA00022989"/>
    </source>
</evidence>
<feature type="disulfide bond" evidence="17">
    <location>
        <begin position="701"/>
        <end position="719"/>
    </location>
</feature>
<dbReference type="Gene3D" id="1.10.2000.10">
    <property type="entry name" value="Frizzled cysteine-rich domain"/>
    <property type="match status" value="3"/>
</dbReference>
<dbReference type="GO" id="GO:0004252">
    <property type="term" value="F:serine-type endopeptidase activity"/>
    <property type="evidence" value="ECO:0007669"/>
    <property type="project" value="InterPro"/>
</dbReference>
<evidence type="ECO:0000256" key="9">
    <source>
        <dbReference type="ARBA" id="ARBA00022801"/>
    </source>
</evidence>
<dbReference type="Proteomes" id="UP000242188">
    <property type="component" value="Unassembled WGS sequence"/>
</dbReference>
<feature type="disulfide bond" evidence="17">
    <location>
        <begin position="730"/>
        <end position="742"/>
    </location>
</feature>
<feature type="domain" description="MAM" evidence="23">
    <location>
        <begin position="1633"/>
        <end position="1801"/>
    </location>
</feature>
<evidence type="ECO:0000313" key="26">
    <source>
        <dbReference type="Proteomes" id="UP000242188"/>
    </source>
</evidence>
<feature type="disulfide bond" evidence="17">
    <location>
        <begin position="1829"/>
        <end position="1847"/>
    </location>
</feature>
<dbReference type="InterPro" id="IPR000998">
    <property type="entry name" value="MAM_dom"/>
</dbReference>
<feature type="region of interest" description="Disordered" evidence="19">
    <location>
        <begin position="1664"/>
        <end position="1688"/>
    </location>
</feature>
<name>A0A210QYU2_MIZYE</name>
<dbReference type="SUPFAM" id="SSF56487">
    <property type="entry name" value="SRCR-like"/>
    <property type="match status" value="1"/>
</dbReference>
<evidence type="ECO:0000259" key="21">
    <source>
        <dbReference type="PROSITE" id="PS50024"/>
    </source>
</evidence>
<evidence type="ECO:0000256" key="18">
    <source>
        <dbReference type="RuleBase" id="RU363034"/>
    </source>
</evidence>
<feature type="disulfide bond" evidence="17">
    <location>
        <begin position="1841"/>
        <end position="1856"/>
    </location>
</feature>
<dbReference type="SUPFAM" id="SSF57424">
    <property type="entry name" value="LDL receptor-like module"/>
    <property type="match status" value="8"/>
</dbReference>
<keyword evidence="7" id="KW-0732">Signal</keyword>
<dbReference type="SMART" id="SM00192">
    <property type="entry name" value="LDLa"/>
    <property type="match status" value="9"/>
</dbReference>
<feature type="disulfide bond" evidence="17">
    <location>
        <begin position="774"/>
        <end position="792"/>
    </location>
</feature>
<evidence type="ECO:0000256" key="10">
    <source>
        <dbReference type="ARBA" id="ARBA00022825"/>
    </source>
</evidence>
<gene>
    <name evidence="25" type="ORF">KP79_PYT24058</name>
</gene>
<reference evidence="25 26" key="1">
    <citation type="journal article" date="2017" name="Nat. Ecol. Evol.">
        <title>Scallop genome provides insights into evolution of bilaterian karyotype and development.</title>
        <authorList>
            <person name="Wang S."/>
            <person name="Zhang J."/>
            <person name="Jiao W."/>
            <person name="Li J."/>
            <person name="Xun X."/>
            <person name="Sun Y."/>
            <person name="Guo X."/>
            <person name="Huan P."/>
            <person name="Dong B."/>
            <person name="Zhang L."/>
            <person name="Hu X."/>
            <person name="Sun X."/>
            <person name="Wang J."/>
            <person name="Zhao C."/>
            <person name="Wang Y."/>
            <person name="Wang D."/>
            <person name="Huang X."/>
            <person name="Wang R."/>
            <person name="Lv J."/>
            <person name="Li Y."/>
            <person name="Zhang Z."/>
            <person name="Liu B."/>
            <person name="Lu W."/>
            <person name="Hui Y."/>
            <person name="Liang J."/>
            <person name="Zhou Z."/>
            <person name="Hou R."/>
            <person name="Li X."/>
            <person name="Liu Y."/>
            <person name="Li H."/>
            <person name="Ning X."/>
            <person name="Lin Y."/>
            <person name="Zhao L."/>
            <person name="Xing Q."/>
            <person name="Dou J."/>
            <person name="Li Y."/>
            <person name="Mao J."/>
            <person name="Guo H."/>
            <person name="Dou H."/>
            <person name="Li T."/>
            <person name="Mu C."/>
            <person name="Jiang W."/>
            <person name="Fu Q."/>
            <person name="Fu X."/>
            <person name="Miao Y."/>
            <person name="Liu J."/>
            <person name="Yu Q."/>
            <person name="Li R."/>
            <person name="Liao H."/>
            <person name="Li X."/>
            <person name="Kong Y."/>
            <person name="Jiang Z."/>
            <person name="Chourrout D."/>
            <person name="Li R."/>
            <person name="Bao Z."/>
        </authorList>
    </citation>
    <scope>NUCLEOTIDE SEQUENCE [LARGE SCALE GENOMIC DNA]</scope>
    <source>
        <strain evidence="25 26">PY_sf001</strain>
    </source>
</reference>
<feature type="disulfide bond" evidence="17">
    <location>
        <begin position="713"/>
        <end position="728"/>
    </location>
</feature>
<dbReference type="SMART" id="SM00137">
    <property type="entry name" value="MAM"/>
    <property type="match status" value="2"/>
</dbReference>
<dbReference type="GO" id="GO:0005886">
    <property type="term" value="C:plasma membrane"/>
    <property type="evidence" value="ECO:0007669"/>
    <property type="project" value="UniProtKB-SubCell"/>
</dbReference>
<dbReference type="PROSITE" id="PS01209">
    <property type="entry name" value="LDLRA_1"/>
    <property type="match status" value="4"/>
</dbReference>
<dbReference type="PROSITE" id="PS00134">
    <property type="entry name" value="TRYPSIN_HIS"/>
    <property type="match status" value="1"/>
</dbReference>
<proteinExistence type="inferred from homology"/>
<dbReference type="SMART" id="SM00063">
    <property type="entry name" value="FRI"/>
    <property type="match status" value="3"/>
</dbReference>
<evidence type="ECO:0000259" key="22">
    <source>
        <dbReference type="PROSITE" id="PS50038"/>
    </source>
</evidence>
<dbReference type="InterPro" id="IPR036364">
    <property type="entry name" value="SEA_dom_sf"/>
</dbReference>
<dbReference type="GO" id="GO:0006508">
    <property type="term" value="P:proteolysis"/>
    <property type="evidence" value="ECO:0007669"/>
    <property type="project" value="UniProtKB-KW"/>
</dbReference>
<evidence type="ECO:0000256" key="17">
    <source>
        <dbReference type="PROSITE-ProRule" id="PRU00124"/>
    </source>
</evidence>
<evidence type="ECO:0000256" key="14">
    <source>
        <dbReference type="ARBA" id="ARBA00023157"/>
    </source>
</evidence>
<evidence type="ECO:0000259" key="24">
    <source>
        <dbReference type="PROSITE" id="PS50240"/>
    </source>
</evidence>
<dbReference type="InterPro" id="IPR000082">
    <property type="entry name" value="SEA_dom"/>
</dbReference>
<dbReference type="InterPro" id="IPR009003">
    <property type="entry name" value="Peptidase_S1_PA"/>
</dbReference>
<feature type="disulfide bond" evidence="17">
    <location>
        <begin position="1592"/>
        <end position="1604"/>
    </location>
</feature>
<dbReference type="SMART" id="SM00020">
    <property type="entry name" value="Tryp_SPc"/>
    <property type="match status" value="1"/>
</dbReference>
<feature type="compositionally biased region" description="Basic and acidic residues" evidence="19">
    <location>
        <begin position="61"/>
        <end position="70"/>
    </location>
</feature>
<dbReference type="PRINTS" id="PR00261">
    <property type="entry name" value="LDLRECEPTOR"/>
</dbReference>
<dbReference type="Pfam" id="PF00089">
    <property type="entry name" value="Trypsin"/>
    <property type="match status" value="1"/>
</dbReference>
<dbReference type="InterPro" id="IPR043504">
    <property type="entry name" value="Peptidase_S1_PA_chymotrypsin"/>
</dbReference>
<dbReference type="Gene3D" id="2.40.10.10">
    <property type="entry name" value="Trypsin-like serine proteases"/>
    <property type="match status" value="1"/>
</dbReference>
<protein>
    <recommendedName>
        <fullName evidence="4">Acrosin</fullName>
        <ecNumber evidence="3">3.4.21.10</ecNumber>
    </recommendedName>
</protein>
<feature type="domain" description="Peptidase S1" evidence="24">
    <location>
        <begin position="906"/>
        <end position="1143"/>
    </location>
</feature>
<evidence type="ECO:0000256" key="5">
    <source>
        <dbReference type="ARBA" id="ARBA00022670"/>
    </source>
</evidence>
<comment type="caution">
    <text evidence="17">Lacks conserved residue(s) required for the propagation of feature annotation.</text>
</comment>
<evidence type="ECO:0000256" key="6">
    <source>
        <dbReference type="ARBA" id="ARBA00022692"/>
    </source>
</evidence>
<comment type="similarity">
    <text evidence="16">Belongs to the peptidase S1 family. CLIP subfamily.</text>
</comment>
<evidence type="ECO:0000256" key="8">
    <source>
        <dbReference type="ARBA" id="ARBA00022737"/>
    </source>
</evidence>
<evidence type="ECO:0000259" key="23">
    <source>
        <dbReference type="PROSITE" id="PS50060"/>
    </source>
</evidence>
<evidence type="ECO:0000256" key="20">
    <source>
        <dbReference type="SAM" id="Phobius"/>
    </source>
</evidence>
<dbReference type="InterPro" id="IPR033116">
    <property type="entry name" value="TRYPSIN_SER"/>
</dbReference>
<keyword evidence="12 20" id="KW-1133">Transmembrane helix</keyword>
<dbReference type="CDD" id="cd07066">
    <property type="entry name" value="CRD_FZ"/>
    <property type="match status" value="3"/>
</dbReference>
<keyword evidence="9 18" id="KW-0378">Hydrolase</keyword>
<feature type="domain" description="FZ" evidence="22">
    <location>
        <begin position="537"/>
        <end position="649"/>
    </location>
</feature>
<evidence type="ECO:0000256" key="16">
    <source>
        <dbReference type="ARBA" id="ARBA00024195"/>
    </source>
</evidence>
<evidence type="ECO:0000256" key="7">
    <source>
        <dbReference type="ARBA" id="ARBA00022729"/>
    </source>
</evidence>
<dbReference type="EC" id="3.4.21.10" evidence="3"/>
<evidence type="ECO:0000256" key="15">
    <source>
        <dbReference type="ARBA" id="ARBA00023180"/>
    </source>
</evidence>
<feature type="region of interest" description="Disordered" evidence="19">
    <location>
        <begin position="1"/>
        <end position="22"/>
    </location>
</feature>
<dbReference type="PROSITE" id="PS50060">
    <property type="entry name" value="MAM_2"/>
    <property type="match status" value="3"/>
</dbReference>
<dbReference type="InterPro" id="IPR036055">
    <property type="entry name" value="LDL_receptor-like_sf"/>
</dbReference>
<dbReference type="SUPFAM" id="SSF82671">
    <property type="entry name" value="SEA domain"/>
    <property type="match status" value="1"/>
</dbReference>
<feature type="disulfide bond" evidence="17">
    <location>
        <begin position="767"/>
        <end position="779"/>
    </location>
</feature>
<feature type="domain" description="SEA" evidence="21">
    <location>
        <begin position="136"/>
        <end position="254"/>
    </location>
</feature>
<dbReference type="SUPFAM" id="SSF49899">
    <property type="entry name" value="Concanavalin A-like lectins/glucanases"/>
    <property type="match status" value="3"/>
</dbReference>
<feature type="region of interest" description="Disordered" evidence="19">
    <location>
        <begin position="269"/>
        <end position="290"/>
    </location>
</feature>
<feature type="disulfide bond" evidence="17">
    <location>
        <begin position="1575"/>
        <end position="1590"/>
    </location>
</feature>
<comment type="subcellular location">
    <subcellularLocation>
        <location evidence="2">Cell membrane</location>
        <topology evidence="2">Single-pass type II membrane protein</topology>
    </subcellularLocation>
</comment>
<dbReference type="SUPFAM" id="SSF63501">
    <property type="entry name" value="Frizzled cysteine-rich domain"/>
    <property type="match status" value="3"/>
</dbReference>
<sequence length="1858" mass="203722">MEDTSSRKYKLSHDLTPSPTEADNKFIYTNIGFAASTYTVDKRVDSDDDNVFETETSPASTKRDRVESARETNSGTQRKSGSLKRCFVAVLIIVLLVGLLSGVAVILVFHVFGVGKSSVEVTTQSSTTHITTPPPDLRLLDGELTIYDEWDDALSDNTSSLYNNTRDNITKEMDEIMLNSNLSTSYMSVRVLRLSRGSIRVYFNMDFRESTELPGEVVLPAMTEYIIKTAKFEGTTTLNLNPATVILRIREHTSTTTDGTTVSTLTTKTVESTTHSSTTPPNTTPTSTTTKNLCEDVRVPECVAMGHNATVFPNLFQQTDQDTAITVFQTYLPLACSDNARHVLCATLFFKCDQGLPVYPCRSICEAAVADCGDSFPVVTPDLCQALPTENCVPPLSSQSTTSTFISTSTATAAPDLCEAVRVPECVAMGHNATVFPNLFQQTDQDTAITVFQTYLPLACSDNARQELCATLFFKCDQGLPVYPCRSLCEAAVADCGTSFPVVTPDLCRALPTENCVPPLSSQSTTSTTISTSTTTIAQQSCDPVQLNACKIQGFNETRFPNVFLEENQNTAIATYRRDFEATFNSNCSSDIGRFVCSHLFPTCDRGASYLPCRHFCEAINQACSQSLPYPFQCQDYPEYNGKDNCILPTFKRAGCAAGWASCHAESKCIPESSVCDRQVDCIGWSDESKCSCDVEFEYQCTMGMCIESYERCDGVKHCPDGSDEQNCQCPKGQHVCNDGTCIMAEWLCDGEVDCPDRSDETICEKCLTSEFSCLDGNCVGEEERCDFHKNCPDQSDERECLIRDSAGMIKVANGQTYVPVCADSWTDTSGYMACEKLGDKQTVNSSSVTYASALYASISINGSHNSYLGRVNIGSSCKDNKVVVVTCVPRDCGRRHVTEGIVQYIVNGDAALPGAWPWQGSLQIGDFGNHICGASLIAPDFVVTATHCVIDFLDPSSMSVVFGVTNRVTGGVTKEAYKVKRVIKANNSYFRFGPGDLTLFQLANSVKYTPYIQPVCLPEVDEVFPETAICYTTGWGRTEPEGEYSATLNELKMKLWTLAKCNGTHGWNGTIADTYMCAGYYSGIKSVCKGDSGGPLVCKDTMGTWKLVGVSSYVSSYCNWTARPNVFTDVRRYVNWINTTTTAVFTCDNGQLLYQTDKLCNREDDCGDGSDEAANCPISVNCTFDDPFLCGYEVDGFSWEHGNNRSQYPSNLPSADHTRGRWPGRYLVGAGVAVVEGRVTSPLLTINMDSCVRFHYNIRGQVMSGLVVRVYNESSVTDSKSRVLWSSGSGVFSEQWSTGHLDLPPGRYYLAFITPDKIRVAIDDVMVILGKCNATVCSADEFWCDSDSTKIQCIPMESKCNLVVDCPGGEDEGVTPCAAEPSTPSFTCNFDDSSRCGFQQDSSDSGELVLVNRTYLDSVLLHQAFSDHTSGQRDGFLLFAFQTLFLKDDSTVMRQKLDLEMLDHCLVFYFRGNTEAEFTVDAEYTDRSDINLWNFTTGRSFGWAKAQIQLPRESAVTLRYSITQAVDRVMTFPTPYLALDDFSISRGICPTYDCAATWSKCGSQDFCYPTSATCDRTADCIDETDESLCECTNEEYKCKNGRCLPASKQCDTSLDCLDGDDEGAVCDPQRTVSCSFESPFMCGYHTDEVKGYRWIRNSGRTPSSYTGPSIDHDPGTSQGSYMYAEGSDGSHGDTCSLVSIPFTPTAGQSLSFFYHMFDNEFWVDIGGLEVLSSRVSTGEETRVWFNNTSTGNVWTNACVDLDAGHEVKVIFRASRTTALDKYDADIAIDNLILQNKTCTDTNLSTTTAGPTVTTTSTTGGCGPDKFTCGNGQCIPIAERCDTIKDCLDNSDEANCSP</sequence>
<keyword evidence="14 17" id="KW-1015">Disulfide bond</keyword>
<dbReference type="InterPro" id="IPR023415">
    <property type="entry name" value="LDLR_class-A_CS"/>
</dbReference>
<dbReference type="PROSITE" id="PS50024">
    <property type="entry name" value="SEA"/>
    <property type="match status" value="1"/>
</dbReference>
<dbReference type="InterPro" id="IPR020067">
    <property type="entry name" value="Frizzled_dom"/>
</dbReference>
<evidence type="ECO:0000256" key="2">
    <source>
        <dbReference type="ARBA" id="ARBA00004401"/>
    </source>
</evidence>
<comment type="catalytic activity">
    <reaction evidence="1">
        <text>Preferential cleavage: Arg-|-Xaa, Lys-|-Xaa.</text>
        <dbReference type="EC" id="3.4.21.10"/>
    </reaction>
</comment>
<organism evidence="25 26">
    <name type="scientific">Mizuhopecten yessoensis</name>
    <name type="common">Japanese scallop</name>
    <name type="synonym">Patinopecten yessoensis</name>
    <dbReference type="NCBI Taxonomy" id="6573"/>
    <lineage>
        <taxon>Eukaryota</taxon>
        <taxon>Metazoa</taxon>
        <taxon>Spiralia</taxon>
        <taxon>Lophotrochozoa</taxon>
        <taxon>Mollusca</taxon>
        <taxon>Bivalvia</taxon>
        <taxon>Autobranchia</taxon>
        <taxon>Pteriomorphia</taxon>
        <taxon>Pectinida</taxon>
        <taxon>Pectinoidea</taxon>
        <taxon>Pectinidae</taxon>
        <taxon>Mizuhopecten</taxon>
    </lineage>
</organism>
<dbReference type="CDD" id="cd06263">
    <property type="entry name" value="MAM"/>
    <property type="match status" value="1"/>
</dbReference>
<keyword evidence="11" id="KW-0735">Signal-anchor</keyword>
<dbReference type="InterPro" id="IPR036772">
    <property type="entry name" value="SRCR-like_dom_sf"/>
</dbReference>
<dbReference type="PROSITE" id="PS50240">
    <property type="entry name" value="TRYPSIN_DOM"/>
    <property type="match status" value="1"/>
</dbReference>
<keyword evidence="13 20" id="KW-0472">Membrane</keyword>
<evidence type="ECO:0000313" key="25">
    <source>
        <dbReference type="EMBL" id="OWF53862.1"/>
    </source>
</evidence>
<feature type="transmembrane region" description="Helical" evidence="20">
    <location>
        <begin position="86"/>
        <end position="112"/>
    </location>
</feature>
<keyword evidence="5 18" id="KW-0645">Protease</keyword>
<feature type="disulfide bond" evidence="17">
    <location>
        <begin position="737"/>
        <end position="755"/>
    </location>
</feature>
<evidence type="ECO:0000256" key="19">
    <source>
        <dbReference type="SAM" id="MobiDB-lite"/>
    </source>
</evidence>
<dbReference type="Gene3D" id="3.30.70.960">
    <property type="entry name" value="SEA domain"/>
    <property type="match status" value="1"/>
</dbReference>
<dbReference type="InterPro" id="IPR002172">
    <property type="entry name" value="LDrepeatLR_classA_rpt"/>
</dbReference>
<dbReference type="PANTHER" id="PTHR24252">
    <property type="entry name" value="ACROSIN-RELATED"/>
    <property type="match status" value="1"/>
</dbReference>
<dbReference type="Pfam" id="PF00629">
    <property type="entry name" value="MAM"/>
    <property type="match status" value="3"/>
</dbReference>
<dbReference type="Pfam" id="PF01390">
    <property type="entry name" value="SEA"/>
    <property type="match status" value="1"/>
</dbReference>
<feature type="domain" description="MAM" evidence="23">
    <location>
        <begin position="1387"/>
        <end position="1552"/>
    </location>
</feature>
<dbReference type="PROSITE" id="PS50038">
    <property type="entry name" value="FZ"/>
    <property type="match status" value="3"/>
</dbReference>
<dbReference type="Gene3D" id="2.60.120.200">
    <property type="match status" value="3"/>
</dbReference>
<evidence type="ECO:0000256" key="13">
    <source>
        <dbReference type="ARBA" id="ARBA00023136"/>
    </source>
</evidence>
<feature type="domain" description="FZ" evidence="22">
    <location>
        <begin position="418"/>
        <end position="519"/>
    </location>
</feature>
<feature type="disulfide bond" evidence="17">
    <location>
        <begin position="786"/>
        <end position="801"/>
    </location>
</feature>
<dbReference type="PROSITE" id="PS50068">
    <property type="entry name" value="LDLRA_2"/>
    <property type="match status" value="9"/>
</dbReference>
<evidence type="ECO:0000256" key="4">
    <source>
        <dbReference type="ARBA" id="ARBA00017161"/>
    </source>
</evidence>
<evidence type="ECO:0000256" key="1">
    <source>
        <dbReference type="ARBA" id="ARBA00001656"/>
    </source>
</evidence>
<feature type="region of interest" description="Disordered" evidence="19">
    <location>
        <begin position="48"/>
        <end position="78"/>
    </location>
</feature>
<dbReference type="InterPro" id="IPR001254">
    <property type="entry name" value="Trypsin_dom"/>
</dbReference>
<feature type="domain" description="MAM" evidence="23">
    <location>
        <begin position="1181"/>
        <end position="1335"/>
    </location>
</feature>
<dbReference type="CDD" id="cd00190">
    <property type="entry name" value="Tryp_SPc"/>
    <property type="match status" value="1"/>
</dbReference>
<dbReference type="EMBL" id="NEDP02001201">
    <property type="protein sequence ID" value="OWF53862.1"/>
    <property type="molecule type" value="Genomic_DNA"/>
</dbReference>
<keyword evidence="6 20" id="KW-0812">Transmembrane</keyword>
<dbReference type="Pfam" id="PF00057">
    <property type="entry name" value="Ldl_recept_a"/>
    <property type="match status" value="6"/>
</dbReference>
<dbReference type="FunFam" id="4.10.400.10:FF:000034">
    <property type="entry name" value="Low-density lipoprotein receptor-related protein 2"/>
    <property type="match status" value="1"/>
</dbReference>
<dbReference type="OrthoDB" id="10061449at2759"/>
<comment type="caution">
    <text evidence="25">The sequence shown here is derived from an EMBL/GenBank/DDBJ whole genome shotgun (WGS) entry which is preliminary data.</text>
</comment>
<feature type="disulfide bond" evidence="17">
    <location>
        <begin position="676"/>
        <end position="691"/>
    </location>
</feature>
<dbReference type="FunFam" id="2.40.10.10:FF:000002">
    <property type="entry name" value="Transmembrane protease serine"/>
    <property type="match status" value="1"/>
</dbReference>
<dbReference type="SUPFAM" id="SSF50494">
    <property type="entry name" value="Trypsin-like serine proteases"/>
    <property type="match status" value="1"/>
</dbReference>
<feature type="disulfide bond" evidence="17">
    <location>
        <begin position="1599"/>
        <end position="1617"/>
    </location>
</feature>
<dbReference type="InterPro" id="IPR036790">
    <property type="entry name" value="Frizzled_dom_sf"/>
</dbReference>
<keyword evidence="15" id="KW-0325">Glycoprotein</keyword>
<keyword evidence="26" id="KW-1185">Reference proteome</keyword>
<dbReference type="STRING" id="6573.A0A210QYU2"/>
<evidence type="ECO:0000256" key="3">
    <source>
        <dbReference type="ARBA" id="ARBA00012050"/>
    </source>
</evidence>
<feature type="disulfide bond" evidence="17">
    <location>
        <begin position="749"/>
        <end position="764"/>
    </location>
</feature>
<dbReference type="InterPro" id="IPR018114">
    <property type="entry name" value="TRYPSIN_HIS"/>
</dbReference>
<dbReference type="Pfam" id="PF01392">
    <property type="entry name" value="Fz"/>
    <property type="match status" value="3"/>
</dbReference>
<keyword evidence="10 18" id="KW-0720">Serine protease</keyword>
<feature type="disulfide bond" evidence="17">
    <location>
        <begin position="1822"/>
        <end position="1834"/>
    </location>
</feature>
<dbReference type="CDD" id="cd00112">
    <property type="entry name" value="LDLa"/>
    <property type="match status" value="8"/>
</dbReference>
<dbReference type="InterPro" id="IPR013320">
    <property type="entry name" value="ConA-like_dom_sf"/>
</dbReference>
<dbReference type="Pfam" id="PF15494">
    <property type="entry name" value="SRCR_2"/>
    <property type="match status" value="1"/>
</dbReference>
<feature type="domain" description="FZ" evidence="22">
    <location>
        <begin position="289"/>
        <end position="395"/>
    </location>
</feature>
<accession>A0A210QYU2</accession>
<dbReference type="PROSITE" id="PS00135">
    <property type="entry name" value="TRYPSIN_SER"/>
    <property type="match status" value="1"/>
</dbReference>
<dbReference type="PANTHER" id="PTHR24252:SF8">
    <property type="entry name" value="ACROSIN"/>
    <property type="match status" value="1"/>
</dbReference>